<dbReference type="EMBL" id="CP015772">
    <property type="protein sequence ID" value="ANH80875.1"/>
    <property type="molecule type" value="Genomic_DNA"/>
</dbReference>
<keyword evidence="1" id="KW-0732">Signal</keyword>
<dbReference type="RefSeq" id="WP_067754114.1">
    <property type="nucleotide sequence ID" value="NZ_CP015772.1"/>
</dbReference>
<dbReference type="GO" id="GO:0016787">
    <property type="term" value="F:hydrolase activity"/>
    <property type="evidence" value="ECO:0007669"/>
    <property type="project" value="UniProtKB-KW"/>
</dbReference>
<dbReference type="Pfam" id="PF01738">
    <property type="entry name" value="DLH"/>
    <property type="match status" value="1"/>
</dbReference>
<evidence type="ECO:0000256" key="1">
    <source>
        <dbReference type="SAM" id="SignalP"/>
    </source>
</evidence>
<feature type="domain" description="Dienelactone hydrolase" evidence="2">
    <location>
        <begin position="71"/>
        <end position="291"/>
    </location>
</feature>
<dbReference type="InterPro" id="IPR002925">
    <property type="entry name" value="Dienelactn_hydro"/>
</dbReference>
<dbReference type="PANTHER" id="PTHR22946">
    <property type="entry name" value="DIENELACTONE HYDROLASE DOMAIN-CONTAINING PROTEIN-RELATED"/>
    <property type="match status" value="1"/>
</dbReference>
<dbReference type="Gene3D" id="3.40.50.1820">
    <property type="entry name" value="alpha/beta hydrolase"/>
    <property type="match status" value="1"/>
</dbReference>
<organism evidence="3 4">
    <name type="scientific">Niabella ginsenosidivorans</name>
    <dbReference type="NCBI Taxonomy" id="1176587"/>
    <lineage>
        <taxon>Bacteria</taxon>
        <taxon>Pseudomonadati</taxon>
        <taxon>Bacteroidota</taxon>
        <taxon>Chitinophagia</taxon>
        <taxon>Chitinophagales</taxon>
        <taxon>Chitinophagaceae</taxon>
        <taxon>Niabella</taxon>
    </lineage>
</organism>
<dbReference type="KEGG" id="nia:A8C56_07690"/>
<proteinExistence type="predicted"/>
<dbReference type="InterPro" id="IPR050261">
    <property type="entry name" value="FrsA_esterase"/>
</dbReference>
<keyword evidence="3" id="KW-0378">Hydrolase</keyword>
<evidence type="ECO:0000259" key="2">
    <source>
        <dbReference type="Pfam" id="PF01738"/>
    </source>
</evidence>
<reference evidence="3 4" key="1">
    <citation type="submission" date="2016-05" db="EMBL/GenBank/DDBJ databases">
        <title>Niabella ginsenosidivorans BS26 whole genome sequencing.</title>
        <authorList>
            <person name="Im W.T."/>
            <person name="Siddiqi M.Z."/>
        </authorList>
    </citation>
    <scope>NUCLEOTIDE SEQUENCE [LARGE SCALE GENOMIC DNA]</scope>
    <source>
        <strain evidence="3 4">BS26</strain>
    </source>
</reference>
<feature type="chain" id="PRO_5008389686" evidence="1">
    <location>
        <begin position="21"/>
        <end position="293"/>
    </location>
</feature>
<dbReference type="OrthoDB" id="9787933at2"/>
<sequence length="293" mass="32117">MVLKRTASLFFFFTLLLLFACNGGKDKTPATTPNTDSSDTAGTAVIRELPHVKTEPVEYEDGIKTFKSVMAFDSANPGKKPVVLIIPEWWGVTDYIKSRAKQIAELGYFAMVVDMYGNGKVIENPKEAGAEAMKYYKNPQLAQERFDNALAIAKSYQEADTSKIAVIGYCFGGTMALNMARLGEDLKGVVSFHGGLENYGITARKGGIHPSILVLNGDADSFVPVGVVNDFKKEMEAANANMQFIGYPNAKHAFTNPAATAIGEKYKIDIRYDEAADKASWEEMKKFLAKVFS</sequence>
<dbReference type="STRING" id="1176587.A8C56_07690"/>
<dbReference type="InterPro" id="IPR029058">
    <property type="entry name" value="AB_hydrolase_fold"/>
</dbReference>
<evidence type="ECO:0000313" key="4">
    <source>
        <dbReference type="Proteomes" id="UP000077667"/>
    </source>
</evidence>
<dbReference type="Proteomes" id="UP000077667">
    <property type="component" value="Chromosome"/>
</dbReference>
<feature type="signal peptide" evidence="1">
    <location>
        <begin position="1"/>
        <end position="20"/>
    </location>
</feature>
<dbReference type="PROSITE" id="PS51257">
    <property type="entry name" value="PROKAR_LIPOPROTEIN"/>
    <property type="match status" value="1"/>
</dbReference>
<gene>
    <name evidence="3" type="ORF">A8C56_07690</name>
</gene>
<dbReference type="SUPFAM" id="SSF53474">
    <property type="entry name" value="alpha/beta-Hydrolases"/>
    <property type="match status" value="1"/>
</dbReference>
<evidence type="ECO:0000313" key="3">
    <source>
        <dbReference type="EMBL" id="ANH80875.1"/>
    </source>
</evidence>
<keyword evidence="4" id="KW-1185">Reference proteome</keyword>
<protein>
    <submittedName>
        <fullName evidence="3">Dienelactone hydrolase</fullName>
    </submittedName>
</protein>
<name>A0A1A9I0L6_9BACT</name>
<accession>A0A1A9I0L6</accession>
<dbReference type="AlphaFoldDB" id="A0A1A9I0L6"/>
<dbReference type="PANTHER" id="PTHR22946:SF0">
    <property type="entry name" value="DIENELACTONE HYDROLASE DOMAIN-CONTAINING PROTEIN"/>
    <property type="match status" value="1"/>
</dbReference>